<dbReference type="InterPro" id="IPR018638">
    <property type="entry name" value="DUF2061_membrane"/>
</dbReference>
<evidence type="ECO:0000313" key="3">
    <source>
        <dbReference type="Proteomes" id="UP000321389"/>
    </source>
</evidence>
<proteinExistence type="predicted"/>
<protein>
    <submittedName>
        <fullName evidence="2">DUF2061 domain-containing protein</fullName>
    </submittedName>
</protein>
<evidence type="ECO:0000313" key="2">
    <source>
        <dbReference type="EMBL" id="QDZ00607.1"/>
    </source>
</evidence>
<gene>
    <name evidence="2" type="ORF">FQ775_09560</name>
</gene>
<dbReference type="RefSeq" id="WP_146299255.1">
    <property type="nucleotide sequence ID" value="NZ_CP042301.2"/>
</dbReference>
<evidence type="ECO:0000259" key="1">
    <source>
        <dbReference type="Pfam" id="PF09834"/>
    </source>
</evidence>
<organism evidence="2 3">
    <name type="scientific">Nitratireductor mangrovi</name>
    <dbReference type="NCBI Taxonomy" id="2599600"/>
    <lineage>
        <taxon>Bacteria</taxon>
        <taxon>Pseudomonadati</taxon>
        <taxon>Pseudomonadota</taxon>
        <taxon>Alphaproteobacteria</taxon>
        <taxon>Hyphomicrobiales</taxon>
        <taxon>Phyllobacteriaceae</taxon>
        <taxon>Nitratireductor</taxon>
    </lineage>
</organism>
<dbReference type="Proteomes" id="UP000321389">
    <property type="component" value="Chromosome"/>
</dbReference>
<feature type="domain" description="DUF2061" evidence="1">
    <location>
        <begin position="8"/>
        <end position="58"/>
    </location>
</feature>
<keyword evidence="3" id="KW-1185">Reference proteome</keyword>
<accession>A0A5B8KXY7</accession>
<reference evidence="2" key="1">
    <citation type="submission" date="2020-04" db="EMBL/GenBank/DDBJ databases">
        <title>Nitratireductor sp. nov. isolated from mangrove soil.</title>
        <authorList>
            <person name="Ye Y."/>
        </authorList>
    </citation>
    <scope>NUCLEOTIDE SEQUENCE</scope>
    <source>
        <strain evidence="2">SY7</strain>
    </source>
</reference>
<dbReference type="Pfam" id="PF09834">
    <property type="entry name" value="DUF2061"/>
    <property type="match status" value="1"/>
</dbReference>
<dbReference type="EMBL" id="CP042301">
    <property type="protein sequence ID" value="QDZ00607.1"/>
    <property type="molecule type" value="Genomic_DNA"/>
</dbReference>
<name>A0A5B8KXY7_9HYPH</name>
<dbReference type="OrthoDB" id="197461at2"/>
<dbReference type="AlphaFoldDB" id="A0A5B8KXY7"/>
<sequence length="76" mass="8653">METHARSVAKAISWRITGTLDTMLISLVITQSFKLAAAIGFTEVVTKSLLYYLHERAWLKIPFGRHLAQPATLRRR</sequence>
<dbReference type="KEGG" id="niy:FQ775_09560"/>